<comment type="caution">
    <text evidence="1">The sequence shown here is derived from an EMBL/GenBank/DDBJ whole genome shotgun (WGS) entry which is preliminary data.</text>
</comment>
<protein>
    <submittedName>
        <fullName evidence="1">Metal-dependent phosphohydrolase</fullName>
    </submittedName>
</protein>
<evidence type="ECO:0000313" key="2">
    <source>
        <dbReference type="Proteomes" id="UP001595844"/>
    </source>
</evidence>
<dbReference type="Proteomes" id="UP001595844">
    <property type="component" value="Unassembled WGS sequence"/>
</dbReference>
<proteinExistence type="predicted"/>
<organism evidence="1 2">
    <name type="scientific">Nocardia halotolerans</name>
    <dbReference type="NCBI Taxonomy" id="1755878"/>
    <lineage>
        <taxon>Bacteria</taxon>
        <taxon>Bacillati</taxon>
        <taxon>Actinomycetota</taxon>
        <taxon>Actinomycetes</taxon>
        <taxon>Mycobacteriales</taxon>
        <taxon>Nocardiaceae</taxon>
        <taxon>Nocardia</taxon>
    </lineage>
</organism>
<dbReference type="PIRSF" id="PIRSF035170">
    <property type="entry name" value="HD_phosphohydro"/>
    <property type="match status" value="1"/>
</dbReference>
<accession>A0ABV8VJ60</accession>
<dbReference type="EMBL" id="JBHSDL010000014">
    <property type="protein sequence ID" value="MFC4374750.1"/>
    <property type="molecule type" value="Genomic_DNA"/>
</dbReference>
<gene>
    <name evidence="1" type="ORF">ACFO5K_11635</name>
</gene>
<dbReference type="RefSeq" id="WP_378560290.1">
    <property type="nucleotide sequence ID" value="NZ_JBHSDL010000014.1"/>
</dbReference>
<reference evidence="2" key="1">
    <citation type="journal article" date="2019" name="Int. J. Syst. Evol. Microbiol.">
        <title>The Global Catalogue of Microorganisms (GCM) 10K type strain sequencing project: providing services to taxonomists for standard genome sequencing and annotation.</title>
        <authorList>
            <consortium name="The Broad Institute Genomics Platform"/>
            <consortium name="The Broad Institute Genome Sequencing Center for Infectious Disease"/>
            <person name="Wu L."/>
            <person name="Ma J."/>
        </authorList>
    </citation>
    <scope>NUCLEOTIDE SEQUENCE [LARGE SCALE GENOMIC DNA]</scope>
    <source>
        <strain evidence="2">IBRC-M 10490</strain>
    </source>
</reference>
<dbReference type="Gene3D" id="1.10.3210.10">
    <property type="entry name" value="Hypothetical protein af1432"/>
    <property type="match status" value="1"/>
</dbReference>
<sequence length="208" mass="22434">MTALSDSLLERWITLAGADSEQIGAGIIGRYAEPHRRYHTQAHLAVMLTAIDELAEAATDVAAVRYAAFFHDAIYAVDRADNEERSADLARDVLESLGASVALVEEVVRLVVLTRGHDVEAGDANGAVLCDADLVVLGGTPEEYAAYAAAVRDEYRHVPDDLFRAGRASVLRHLADQPRLFRTASAFGRYEARARANLGAELVSLTTG</sequence>
<dbReference type="PANTHER" id="PTHR21174">
    <property type="match status" value="1"/>
</dbReference>
<keyword evidence="2" id="KW-1185">Reference proteome</keyword>
<name>A0ABV8VJ60_9NOCA</name>
<dbReference type="PANTHER" id="PTHR21174:SF0">
    <property type="entry name" value="HD PHOSPHOHYDROLASE FAMILY PROTEIN-RELATED"/>
    <property type="match status" value="1"/>
</dbReference>
<dbReference type="SUPFAM" id="SSF109604">
    <property type="entry name" value="HD-domain/PDEase-like"/>
    <property type="match status" value="1"/>
</dbReference>
<dbReference type="InterPro" id="IPR009218">
    <property type="entry name" value="HD_phosphohydro"/>
</dbReference>
<evidence type="ECO:0000313" key="1">
    <source>
        <dbReference type="EMBL" id="MFC4374750.1"/>
    </source>
</evidence>